<dbReference type="Proteomes" id="UP001237642">
    <property type="component" value="Unassembled WGS sequence"/>
</dbReference>
<dbReference type="Pfam" id="PF03018">
    <property type="entry name" value="Dirigent"/>
    <property type="match status" value="1"/>
</dbReference>
<comment type="subcellular location">
    <subcellularLocation>
        <location evidence="1">Secreted</location>
        <location evidence="1">Extracellular space</location>
        <location evidence="1">Apoplast</location>
    </subcellularLocation>
</comment>
<dbReference type="InterPro" id="IPR004265">
    <property type="entry name" value="Dirigent"/>
</dbReference>
<gene>
    <name evidence="3" type="ORF">POM88_013953</name>
</gene>
<accession>A0AAD8IZI7</accession>
<reference evidence="3" key="2">
    <citation type="submission" date="2023-05" db="EMBL/GenBank/DDBJ databases">
        <authorList>
            <person name="Schelkunov M.I."/>
        </authorList>
    </citation>
    <scope>NUCLEOTIDE SEQUENCE</scope>
    <source>
        <strain evidence="3">Hsosn_3</strain>
        <tissue evidence="3">Leaf</tissue>
    </source>
</reference>
<dbReference type="GO" id="GO:0048046">
    <property type="term" value="C:apoplast"/>
    <property type="evidence" value="ECO:0007669"/>
    <property type="project" value="UniProtKB-SubCell"/>
</dbReference>
<proteinExistence type="inferred from homology"/>
<comment type="similarity">
    <text evidence="1">Belongs to the plant dirigent protein family.</text>
</comment>
<organism evidence="3 4">
    <name type="scientific">Heracleum sosnowskyi</name>
    <dbReference type="NCBI Taxonomy" id="360622"/>
    <lineage>
        <taxon>Eukaryota</taxon>
        <taxon>Viridiplantae</taxon>
        <taxon>Streptophyta</taxon>
        <taxon>Embryophyta</taxon>
        <taxon>Tracheophyta</taxon>
        <taxon>Spermatophyta</taxon>
        <taxon>Magnoliopsida</taxon>
        <taxon>eudicotyledons</taxon>
        <taxon>Gunneridae</taxon>
        <taxon>Pentapetalae</taxon>
        <taxon>asterids</taxon>
        <taxon>campanulids</taxon>
        <taxon>Apiales</taxon>
        <taxon>Apiaceae</taxon>
        <taxon>Apioideae</taxon>
        <taxon>apioid superclade</taxon>
        <taxon>Tordylieae</taxon>
        <taxon>Tordyliinae</taxon>
        <taxon>Heracleum</taxon>
    </lineage>
</organism>
<keyword evidence="1" id="KW-0052">Apoplast</keyword>
<keyword evidence="4" id="KW-1185">Reference proteome</keyword>
<feature type="signal peptide" evidence="2">
    <location>
        <begin position="1"/>
        <end position="15"/>
    </location>
</feature>
<sequence>MLIFVAAMAITPAFSASVEGPLEIAKWFKKMETKEEKVTQLHYYFHDLNGVTYEVVANANITATSPTLFGTVKVCDFLQRQWYNGSTISISGSNPPSLQHREMAVVGGTCVFRMARGLAVLSFNSFDVAKGNATVELDFIVQHY</sequence>
<comment type="caution">
    <text evidence="3">The sequence shown here is derived from an EMBL/GenBank/DDBJ whole genome shotgun (WGS) entry which is preliminary data.</text>
</comment>
<keyword evidence="2" id="KW-0732">Signal</keyword>
<dbReference type="PANTHER" id="PTHR21495">
    <property type="entry name" value="NUCLEOPORIN-RELATED"/>
    <property type="match status" value="1"/>
</dbReference>
<dbReference type="EMBL" id="JAUIZM010000003">
    <property type="protein sequence ID" value="KAK1394897.1"/>
    <property type="molecule type" value="Genomic_DNA"/>
</dbReference>
<protein>
    <recommendedName>
        <fullName evidence="1">Dirigent protein</fullName>
    </recommendedName>
</protein>
<comment type="function">
    <text evidence="1">Dirigent proteins impart stereoselectivity on the phenoxy radical-coupling reaction, yielding optically active lignans from two molecules of coniferyl alcohol in the biosynthesis of lignans, flavonolignans, and alkaloids and thus plays a central role in plant secondary metabolism.</text>
</comment>
<feature type="chain" id="PRO_5042112724" description="Dirigent protein" evidence="2">
    <location>
        <begin position="16"/>
        <end position="144"/>
    </location>
</feature>
<evidence type="ECO:0000313" key="4">
    <source>
        <dbReference type="Proteomes" id="UP001237642"/>
    </source>
</evidence>
<dbReference type="AlphaFoldDB" id="A0AAD8IZI7"/>
<reference evidence="3" key="1">
    <citation type="submission" date="2023-02" db="EMBL/GenBank/DDBJ databases">
        <title>Genome of toxic invasive species Heracleum sosnowskyi carries increased number of genes despite the absence of recent whole-genome duplications.</title>
        <authorList>
            <person name="Schelkunov M."/>
            <person name="Shtratnikova V."/>
            <person name="Makarenko M."/>
            <person name="Klepikova A."/>
            <person name="Omelchenko D."/>
            <person name="Novikova G."/>
            <person name="Obukhova E."/>
            <person name="Bogdanov V."/>
            <person name="Penin A."/>
            <person name="Logacheva M."/>
        </authorList>
    </citation>
    <scope>NUCLEOTIDE SEQUENCE</scope>
    <source>
        <strain evidence="3">Hsosn_3</strain>
        <tissue evidence="3">Leaf</tissue>
    </source>
</reference>
<evidence type="ECO:0000256" key="1">
    <source>
        <dbReference type="RuleBase" id="RU363099"/>
    </source>
</evidence>
<comment type="subunit">
    <text evidence="1">Homodimer.</text>
</comment>
<evidence type="ECO:0000256" key="2">
    <source>
        <dbReference type="SAM" id="SignalP"/>
    </source>
</evidence>
<keyword evidence="1" id="KW-0964">Secreted</keyword>
<name>A0AAD8IZI7_9APIA</name>
<evidence type="ECO:0000313" key="3">
    <source>
        <dbReference type="EMBL" id="KAK1394897.1"/>
    </source>
</evidence>